<gene>
    <name evidence="1" type="ORF">OMM_12755</name>
</gene>
<feature type="non-terminal residue" evidence="1">
    <location>
        <position position="1"/>
    </location>
</feature>
<proteinExistence type="predicted"/>
<evidence type="ECO:0000313" key="2">
    <source>
        <dbReference type="Proteomes" id="UP000189670"/>
    </source>
</evidence>
<accession>A0A1V1NVG2</accession>
<reference evidence="2" key="1">
    <citation type="submission" date="2012-11" db="EMBL/GenBank/DDBJ databases">
        <authorList>
            <person name="Lucero-Rivera Y.E."/>
            <person name="Tovar-Ramirez D."/>
        </authorList>
    </citation>
    <scope>NUCLEOTIDE SEQUENCE [LARGE SCALE GENOMIC DNA]</scope>
    <source>
        <strain evidence="2">Araruama</strain>
    </source>
</reference>
<dbReference type="AlphaFoldDB" id="A0A1V1NVG2"/>
<protein>
    <submittedName>
        <fullName evidence="1">Uncharacterized protein</fullName>
    </submittedName>
</protein>
<comment type="caution">
    <text evidence="1">The sequence shown here is derived from an EMBL/GenBank/DDBJ whole genome shotgun (WGS) entry which is preliminary data.</text>
</comment>
<name>A0A1V1NVG2_9BACT</name>
<sequence length="530" mass="57601">GIPQSIDIVKPDPMYGNDTFSFLSTGKIVNLMDDATITINATQELIVRGSVVREGINSDMYLSSDKHVFWGSEANIKIAGLTEDEYDQIKIDGPTTIFYETLDIDLLGDFVPSVDDTFDIITYESIEGQFELGYGMWGFGDGNAFFELEEQTDKFQLVTKPLHGGGDFTPQLFNLEVDIFGMFITEYFTDDPIDLEGDFVLDNAMGISGGFHMEKVSQELLKLSVVDNTALFAAGDNGLALTKLTGGAVITKPGVAANIVGDSEMIGLDNLELTGKDVQIQMNSTGEIIDDTITYGENEEDVVTVQIEEQMERIRVSGDMEGNVIGFVSLYGYFGFEKRGREFDSPLWGISANVRSGLEAGEEFFVGCENGKLGLALHADDSIVVYAQGQFQIDVEDFHSKSDTRLTIQYSDADVDYFETITIGENSVDMTVDAHGIAVSAEDVDINIADFVRIQGDFGFSKSPKGIRATAQDVTAAVTAGDIQIGVTEGSLGLYLNADGTRAMEVNGTPLVELGLQIDAVSVGNVTIRW</sequence>
<feature type="non-terminal residue" evidence="1">
    <location>
        <position position="530"/>
    </location>
</feature>
<evidence type="ECO:0000313" key="1">
    <source>
        <dbReference type="EMBL" id="ETR66476.1"/>
    </source>
</evidence>
<dbReference type="Proteomes" id="UP000189670">
    <property type="component" value="Unassembled WGS sequence"/>
</dbReference>
<organism evidence="1 2">
    <name type="scientific">Candidatus Magnetoglobus multicellularis str. Araruama</name>
    <dbReference type="NCBI Taxonomy" id="890399"/>
    <lineage>
        <taxon>Bacteria</taxon>
        <taxon>Pseudomonadati</taxon>
        <taxon>Thermodesulfobacteriota</taxon>
        <taxon>Desulfobacteria</taxon>
        <taxon>Desulfobacterales</taxon>
        <taxon>Desulfobacteraceae</taxon>
        <taxon>Candidatus Magnetoglobus</taxon>
    </lineage>
</organism>
<dbReference type="EMBL" id="ATBP01001959">
    <property type="protein sequence ID" value="ETR66476.1"/>
    <property type="molecule type" value="Genomic_DNA"/>
</dbReference>